<evidence type="ECO:0000313" key="2">
    <source>
        <dbReference type="Proteomes" id="UP000198711"/>
    </source>
</evidence>
<accession>A0A8X8IGA4</accession>
<gene>
    <name evidence="1" type="ORF">SAMN05444410_1315</name>
</gene>
<reference evidence="1 2" key="1">
    <citation type="submission" date="2016-10" db="EMBL/GenBank/DDBJ databases">
        <authorList>
            <person name="Varghese N."/>
            <person name="Submissions S."/>
        </authorList>
    </citation>
    <scope>NUCLEOTIDE SEQUENCE [LARGE SCALE GENOMIC DNA]</scope>
    <source>
        <strain evidence="1 2">DSM 25353</strain>
    </source>
</reference>
<comment type="caution">
    <text evidence="1">The sequence shown here is derived from an EMBL/GenBank/DDBJ whole genome shotgun (WGS) entry which is preliminary data.</text>
</comment>
<sequence>SDANVVYTHPPQSVGIAKNGYLYVYCSNESNIDVFFDNLQVTHNRGPLLEESHYYPFGGLLAGISSRSAGKLENKRRFNYSSELENKEFSDGSGLEWYATDFRKYDPQIGHFHQIDPLSEYSFNQSPYSFVQNNPITFVDPQGLDTVRVEGEGSHKVKVGKGDVLAVKLGETTSYYTYDPSNKDAVNGFVANGADGGSIPEVTVTTKAKENSSTSSGGDYSWYDWGSRANWGLGASGAGMAEMTSSFRVTNGAANGSRFSPKYYPSGWSGGSKAKIKTFSVGKIGNALGWATLGIGVIMDGVGVYKYYHSGANNPNAVLPGKAALNTAVGAYGLWNPAVGVTYFGVDAFYPGGAQGYLNDYNRSLDTKSSSQQERLSLQLGYWH</sequence>
<protein>
    <submittedName>
        <fullName evidence="1">RHS repeat-associated core domain-containing protein</fullName>
    </submittedName>
</protein>
<keyword evidence="2" id="KW-1185">Reference proteome</keyword>
<name>A0A8X8IGA4_9BACT</name>
<feature type="non-terminal residue" evidence="1">
    <location>
        <position position="1"/>
    </location>
</feature>
<dbReference type="AlphaFoldDB" id="A0A8X8IGA4"/>
<dbReference type="Gene3D" id="2.180.10.10">
    <property type="entry name" value="RHS repeat-associated core"/>
    <property type="match status" value="1"/>
</dbReference>
<dbReference type="InterPro" id="IPR050708">
    <property type="entry name" value="T6SS_VgrG/RHS"/>
</dbReference>
<dbReference type="PANTHER" id="PTHR32305">
    <property type="match status" value="1"/>
</dbReference>
<dbReference type="NCBIfam" id="TIGR03696">
    <property type="entry name" value="Rhs_assc_core"/>
    <property type="match status" value="1"/>
</dbReference>
<dbReference type="PANTHER" id="PTHR32305:SF15">
    <property type="entry name" value="PROTEIN RHSA-RELATED"/>
    <property type="match status" value="1"/>
</dbReference>
<dbReference type="EMBL" id="FNNO01000031">
    <property type="protein sequence ID" value="SDX70507.1"/>
    <property type="molecule type" value="Genomic_DNA"/>
</dbReference>
<dbReference type="InterPro" id="IPR022385">
    <property type="entry name" value="Rhs_assc_core"/>
</dbReference>
<organism evidence="1 2">
    <name type="scientific">Hydrobacter penzbergensis</name>
    <dbReference type="NCBI Taxonomy" id="1235997"/>
    <lineage>
        <taxon>Bacteria</taxon>
        <taxon>Pseudomonadati</taxon>
        <taxon>Bacteroidota</taxon>
        <taxon>Chitinophagia</taxon>
        <taxon>Chitinophagales</taxon>
        <taxon>Chitinophagaceae</taxon>
        <taxon>Hydrobacter</taxon>
    </lineage>
</organism>
<dbReference type="RefSeq" id="WP_257575102.1">
    <property type="nucleotide sequence ID" value="NZ_FNNO01000031.1"/>
</dbReference>
<dbReference type="Proteomes" id="UP000198711">
    <property type="component" value="Unassembled WGS sequence"/>
</dbReference>
<proteinExistence type="predicted"/>
<evidence type="ECO:0000313" key="1">
    <source>
        <dbReference type="EMBL" id="SDX70507.1"/>
    </source>
</evidence>